<name>A0A1C0AST4_9ACTN</name>
<dbReference type="InterPro" id="IPR012340">
    <property type="entry name" value="NA-bd_OB-fold"/>
</dbReference>
<dbReference type="GO" id="GO:0004540">
    <property type="term" value="F:RNA nuclease activity"/>
    <property type="evidence" value="ECO:0007669"/>
    <property type="project" value="InterPro"/>
</dbReference>
<dbReference type="SMART" id="SM00955">
    <property type="entry name" value="RNB"/>
    <property type="match status" value="1"/>
</dbReference>
<dbReference type="AlphaFoldDB" id="A0A1C0AST4"/>
<dbReference type="RefSeq" id="WP_068749432.1">
    <property type="nucleotide sequence ID" value="NZ_MBQD01000001.1"/>
</dbReference>
<gene>
    <name evidence="2" type="ORF">BCR15_11005</name>
</gene>
<dbReference type="GO" id="GO:0006402">
    <property type="term" value="P:mRNA catabolic process"/>
    <property type="evidence" value="ECO:0007669"/>
    <property type="project" value="TreeGrafter"/>
</dbReference>
<reference evidence="3" key="1">
    <citation type="submission" date="2016-07" db="EMBL/GenBank/DDBJ databases">
        <authorList>
            <person name="Florea S."/>
            <person name="Webb J.S."/>
            <person name="Jaromczyk J."/>
            <person name="Schardl C.L."/>
        </authorList>
    </citation>
    <scope>NUCLEOTIDE SEQUENCE [LARGE SCALE GENOMIC DNA]</scope>
    <source>
        <strain evidence="3">IPBSL-7</strain>
    </source>
</reference>
<feature type="domain" description="RNB" evidence="1">
    <location>
        <begin position="51"/>
        <end position="370"/>
    </location>
</feature>
<comment type="caution">
    <text evidence="2">The sequence shown here is derived from an EMBL/GenBank/DDBJ whole genome shotgun (WGS) entry which is preliminary data.</text>
</comment>
<evidence type="ECO:0000313" key="3">
    <source>
        <dbReference type="Proteomes" id="UP000093501"/>
    </source>
</evidence>
<evidence type="ECO:0000259" key="1">
    <source>
        <dbReference type="SMART" id="SM00955"/>
    </source>
</evidence>
<dbReference type="Proteomes" id="UP000093501">
    <property type="component" value="Unassembled WGS sequence"/>
</dbReference>
<dbReference type="InterPro" id="IPR050180">
    <property type="entry name" value="RNR_Ribonuclease"/>
</dbReference>
<organism evidence="2 3">
    <name type="scientific">Tessaracoccus lapidicaptus</name>
    <dbReference type="NCBI Taxonomy" id="1427523"/>
    <lineage>
        <taxon>Bacteria</taxon>
        <taxon>Bacillati</taxon>
        <taxon>Actinomycetota</taxon>
        <taxon>Actinomycetes</taxon>
        <taxon>Propionibacteriales</taxon>
        <taxon>Propionibacteriaceae</taxon>
        <taxon>Tessaracoccus</taxon>
    </lineage>
</organism>
<dbReference type="PANTHER" id="PTHR23355:SF9">
    <property type="entry name" value="DIS3-LIKE EXONUCLEASE 2"/>
    <property type="match status" value="1"/>
</dbReference>
<dbReference type="Pfam" id="PF00773">
    <property type="entry name" value="RNB"/>
    <property type="match status" value="1"/>
</dbReference>
<dbReference type="PANTHER" id="PTHR23355">
    <property type="entry name" value="RIBONUCLEASE"/>
    <property type="match status" value="1"/>
</dbReference>
<proteinExistence type="predicted"/>
<dbReference type="InterPro" id="IPR040596">
    <property type="entry name" value="RNase_II_C_S1"/>
</dbReference>
<sequence>MPSPHLDIHDIPAEVREGLLLLQRRLEIPRAFSAEVEAEAARAAELPPSGHADLTDVEFVTIDPPTSTDLDQVVQIERDGDGYLVRYAISDVAHFVRPGTALEAETHRRGQTLYAPGARVPLHPSVLAEGAASLLADGRPRPAMVWEHRLDRDGHPREVSLTRGMVLSRAKLNYEGVQRDVDAGTAHPSVALLPEVGRLRREIEIARGGVSLDLPEQEIEAHSGGWTLEFRSLVPVENHNAQISLLTGFAAADIMLRGRVGIVRTLPPAEEWSLEKLRRSVRALGVDWPRGMDYPEFVRSLSPDDPRELAALTRGTMLFRGAGYVAFDGELPAGNLEHSALAAPYAHTTAPLRRLVDRYVLEVCHALLNDLEVPEWARAGLPALPDEMADSGRTARAYENGVLDLAEALVLKDQVGRIFTGVVTDVHPKTGIGTVQVPDPAVELRVAAERAEVGSEIRVRIDAVDVPAGKVALSRP</sequence>
<keyword evidence="3" id="KW-1185">Reference proteome</keyword>
<dbReference type="SUPFAM" id="SSF50249">
    <property type="entry name" value="Nucleic acid-binding proteins"/>
    <property type="match status" value="1"/>
</dbReference>
<evidence type="ECO:0000313" key="2">
    <source>
        <dbReference type="EMBL" id="OCL37225.1"/>
    </source>
</evidence>
<dbReference type="GO" id="GO:0003723">
    <property type="term" value="F:RNA binding"/>
    <property type="evidence" value="ECO:0007669"/>
    <property type="project" value="InterPro"/>
</dbReference>
<protein>
    <recommendedName>
        <fullName evidence="1">RNB domain-containing protein</fullName>
    </recommendedName>
</protein>
<dbReference type="InterPro" id="IPR001900">
    <property type="entry name" value="RNase_II/R"/>
</dbReference>
<dbReference type="Pfam" id="PF18614">
    <property type="entry name" value="RNase_II_C_S1"/>
    <property type="match status" value="1"/>
</dbReference>
<dbReference type="EMBL" id="MBQD01000001">
    <property type="protein sequence ID" value="OCL37225.1"/>
    <property type="molecule type" value="Genomic_DNA"/>
</dbReference>
<accession>A0A1C0AST4</accession>